<dbReference type="InterPro" id="IPR056077">
    <property type="entry name" value="DUF7660"/>
</dbReference>
<gene>
    <name evidence="2" type="ORF">C5U62_02330</name>
</gene>
<accession>A0A2T6GRR0</accession>
<sequence length="83" mass="9693">MDLEQRLQQVNDEQSFLDFVQTLLDDRRQLQHRDSWQNHSIEDFLDGAQAWAEATGMGATQGLAQASPWRRFAVFLYCGKIYE</sequence>
<dbReference type="Proteomes" id="UP000244178">
    <property type="component" value="Unassembled WGS sequence"/>
</dbReference>
<proteinExistence type="predicted"/>
<evidence type="ECO:0000313" key="2">
    <source>
        <dbReference type="EMBL" id="PUA46838.1"/>
    </source>
</evidence>
<dbReference type="RefSeq" id="WP_060838892.1">
    <property type="nucleotide sequence ID" value="NZ_PIZE01000002.1"/>
</dbReference>
<dbReference type="Pfam" id="PF24693">
    <property type="entry name" value="DUF7660"/>
    <property type="match status" value="1"/>
</dbReference>
<protein>
    <recommendedName>
        <fullName evidence="1">DUF7660 domain-containing protein</fullName>
    </recommendedName>
</protein>
<organism evidence="2 3">
    <name type="scientific">Pseudomonas protegens</name>
    <dbReference type="NCBI Taxonomy" id="380021"/>
    <lineage>
        <taxon>Bacteria</taxon>
        <taxon>Pseudomonadati</taxon>
        <taxon>Pseudomonadota</taxon>
        <taxon>Gammaproteobacteria</taxon>
        <taxon>Pseudomonadales</taxon>
        <taxon>Pseudomonadaceae</taxon>
        <taxon>Pseudomonas</taxon>
    </lineage>
</organism>
<dbReference type="EMBL" id="PYJM01000001">
    <property type="protein sequence ID" value="PUA46838.1"/>
    <property type="molecule type" value="Genomic_DNA"/>
</dbReference>
<evidence type="ECO:0000259" key="1">
    <source>
        <dbReference type="Pfam" id="PF24693"/>
    </source>
</evidence>
<name>A0A2T6GRR0_9PSED</name>
<evidence type="ECO:0000313" key="3">
    <source>
        <dbReference type="Proteomes" id="UP000244178"/>
    </source>
</evidence>
<comment type="caution">
    <text evidence="2">The sequence shown here is derived from an EMBL/GenBank/DDBJ whole genome shotgun (WGS) entry which is preliminary data.</text>
</comment>
<feature type="domain" description="DUF7660" evidence="1">
    <location>
        <begin position="14"/>
        <end position="83"/>
    </location>
</feature>
<reference evidence="2 3" key="1">
    <citation type="submission" date="2018-03" db="EMBL/GenBank/DDBJ databases">
        <title>Draft genome sequence of the plant growth promoting rhizobacterium Pseudomonas protegens strain BNJ-SS-45 isolated from wheat (Triticum aestivum) rhizosphere.</title>
        <authorList>
            <person name="Bajpai A."/>
            <person name="Shende K."/>
            <person name="Meena N."/>
            <person name="Upadhyayula S.R."/>
            <person name="Suravajhala P."/>
            <person name="Medicherla K.M."/>
            <person name="Johri B.N."/>
        </authorList>
    </citation>
    <scope>NUCLEOTIDE SEQUENCE [LARGE SCALE GENOMIC DNA]</scope>
    <source>
        <strain evidence="2 3">BNJ-SS-45</strain>
    </source>
</reference>
<dbReference type="AlphaFoldDB" id="A0A2T6GRR0"/>